<protein>
    <recommendedName>
        <fullName evidence="3">DUF2642 domain-containing protein</fullName>
    </recommendedName>
</protein>
<organism evidence="1 2">
    <name type="scientific">Paenibacillus foliorum</name>
    <dbReference type="NCBI Taxonomy" id="2654974"/>
    <lineage>
        <taxon>Bacteria</taxon>
        <taxon>Bacillati</taxon>
        <taxon>Bacillota</taxon>
        <taxon>Bacilli</taxon>
        <taxon>Bacillales</taxon>
        <taxon>Paenibacillaceae</taxon>
        <taxon>Paenibacillus</taxon>
    </lineage>
</organism>
<gene>
    <name evidence="1" type="ORF">GC093_04700</name>
</gene>
<proteinExistence type="predicted"/>
<evidence type="ECO:0000313" key="1">
    <source>
        <dbReference type="EMBL" id="NOU92534.1"/>
    </source>
</evidence>
<evidence type="ECO:0008006" key="3">
    <source>
        <dbReference type="Google" id="ProtNLM"/>
    </source>
</evidence>
<dbReference type="AlphaFoldDB" id="A0A972GQI1"/>
<dbReference type="Proteomes" id="UP000641588">
    <property type="component" value="Unassembled WGS sequence"/>
</dbReference>
<comment type="caution">
    <text evidence="1">The sequence shown here is derived from an EMBL/GenBank/DDBJ whole genome shotgun (WGS) entry which is preliminary data.</text>
</comment>
<reference evidence="1" key="1">
    <citation type="submission" date="2019-10" db="EMBL/GenBank/DDBJ databases">
        <title>Description of Paenibacillus glebae sp. nov.</title>
        <authorList>
            <person name="Carlier A."/>
            <person name="Qi S."/>
        </authorList>
    </citation>
    <scope>NUCLEOTIDE SEQUENCE</scope>
    <source>
        <strain evidence="1">LMG 31456</strain>
    </source>
</reference>
<sequence length="66" mass="7523">MSFRNQAQKMIGKSVQVQLTSGRTLTGKLTSVGTDFMIMRVRIGRRIRRINIRLAEILFLFLIAGL</sequence>
<accession>A0A972GQI1</accession>
<evidence type="ECO:0000313" key="2">
    <source>
        <dbReference type="Proteomes" id="UP000641588"/>
    </source>
</evidence>
<dbReference type="EMBL" id="WHOD01000016">
    <property type="protein sequence ID" value="NOU92534.1"/>
    <property type="molecule type" value="Genomic_DNA"/>
</dbReference>
<dbReference type="RefSeq" id="WP_171650730.1">
    <property type="nucleotide sequence ID" value="NZ_WHOD01000016.1"/>
</dbReference>
<name>A0A972GQI1_9BACL</name>
<keyword evidence="2" id="KW-1185">Reference proteome</keyword>